<dbReference type="eggNOG" id="COG5263">
    <property type="taxonomic scope" value="Bacteria"/>
</dbReference>
<feature type="compositionally biased region" description="Polar residues" evidence="3">
    <location>
        <begin position="351"/>
        <end position="379"/>
    </location>
</feature>
<feature type="compositionally biased region" description="Polar residues" evidence="3">
    <location>
        <begin position="302"/>
        <end position="329"/>
    </location>
</feature>
<dbReference type="InterPro" id="IPR018337">
    <property type="entry name" value="Cell_wall/Cho-bd_repeat"/>
</dbReference>
<protein>
    <recommendedName>
        <fullName evidence="5">Ig protease IdeS domain-containing protein</fullName>
    </recommendedName>
</protein>
<dbReference type="PATRIC" id="fig|679200.3.peg.1999"/>
<name>G5GK04_9FIRM</name>
<feature type="compositionally biased region" description="Basic and acidic residues" evidence="3">
    <location>
        <begin position="380"/>
        <end position="396"/>
    </location>
</feature>
<feature type="chain" id="PRO_5038431766" description="Ig protease IdeS domain-containing protein" evidence="4">
    <location>
        <begin position="34"/>
        <end position="715"/>
    </location>
</feature>
<keyword evidence="1" id="KW-0677">Repeat</keyword>
<evidence type="ECO:0000313" key="7">
    <source>
        <dbReference type="Proteomes" id="UP000003011"/>
    </source>
</evidence>
<dbReference type="AlphaFoldDB" id="G5GK04"/>
<dbReference type="InterPro" id="IPR038765">
    <property type="entry name" value="Papain-like_cys_pep_sf"/>
</dbReference>
<dbReference type="SUPFAM" id="SSF54001">
    <property type="entry name" value="Cysteine proteinases"/>
    <property type="match status" value="1"/>
</dbReference>
<dbReference type="Pfam" id="PF19127">
    <property type="entry name" value="Choline_bind_3"/>
    <property type="match status" value="1"/>
</dbReference>
<dbReference type="GO" id="GO:0008233">
    <property type="term" value="F:peptidase activity"/>
    <property type="evidence" value="ECO:0007669"/>
    <property type="project" value="InterPro"/>
</dbReference>
<feature type="domain" description="Ig protease IdeS" evidence="5">
    <location>
        <begin position="349"/>
        <end position="709"/>
    </location>
</feature>
<dbReference type="PROSITE" id="PS51170">
    <property type="entry name" value="CW"/>
    <property type="match status" value="1"/>
</dbReference>
<reference evidence="6 7" key="1">
    <citation type="submission" date="2011-08" db="EMBL/GenBank/DDBJ databases">
        <title>The Genome Sequence of Johnsonella ignava ATCC 51276.</title>
        <authorList>
            <consortium name="The Broad Institute Genome Sequencing Platform"/>
            <person name="Earl A."/>
            <person name="Ward D."/>
            <person name="Feldgarden M."/>
            <person name="Gevers D."/>
            <person name="Izard J."/>
            <person name="Blanton J.M."/>
            <person name="Baranova O.V."/>
            <person name="Dewhirst F.E."/>
            <person name="Young S.K."/>
            <person name="Zeng Q."/>
            <person name="Gargeya S."/>
            <person name="Fitzgerald M."/>
            <person name="Haas B."/>
            <person name="Abouelleil A."/>
            <person name="Alvarado L."/>
            <person name="Arachchi H.M."/>
            <person name="Berlin A."/>
            <person name="Brown A."/>
            <person name="Chapman S.B."/>
            <person name="Chen Z."/>
            <person name="Dunbar C."/>
            <person name="Freedman E."/>
            <person name="Gearin G."/>
            <person name="Gellesch M."/>
            <person name="Goldberg J."/>
            <person name="Griggs A."/>
            <person name="Gujja S."/>
            <person name="Heiman D."/>
            <person name="Howarth C."/>
            <person name="Larson L."/>
            <person name="Lui A."/>
            <person name="MacDonald P.J.P."/>
            <person name="Montmayeur A."/>
            <person name="Murphy C."/>
            <person name="Neiman D."/>
            <person name="Pearson M."/>
            <person name="Priest M."/>
            <person name="Roberts A."/>
            <person name="Saif S."/>
            <person name="Shea T."/>
            <person name="Shenoy N."/>
            <person name="Sisk P."/>
            <person name="Stolte C."/>
            <person name="Sykes S."/>
            <person name="Wortman J."/>
            <person name="Nusbaum C."/>
            <person name="Birren B."/>
        </authorList>
    </citation>
    <scope>NUCLEOTIDE SEQUENCE [LARGE SCALE GENOMIC DNA]</scope>
    <source>
        <strain evidence="6 7">ATCC 51276</strain>
    </source>
</reference>
<feature type="compositionally biased region" description="Polar residues" evidence="3">
    <location>
        <begin position="155"/>
        <end position="173"/>
    </location>
</feature>
<feature type="signal peptide" evidence="4">
    <location>
        <begin position="1"/>
        <end position="33"/>
    </location>
</feature>
<dbReference type="InterPro" id="IPR015117">
    <property type="entry name" value="IdeS"/>
</dbReference>
<feature type="compositionally biased region" description="Low complexity" evidence="3">
    <location>
        <begin position="224"/>
        <end position="233"/>
    </location>
</feature>
<feature type="repeat" description="Cell wall-binding" evidence="2">
    <location>
        <begin position="54"/>
        <end position="73"/>
    </location>
</feature>
<keyword evidence="4" id="KW-0732">Signal</keyword>
<gene>
    <name evidence="6" type="ORF">HMPREF9333_01894</name>
</gene>
<dbReference type="SUPFAM" id="SSF69360">
    <property type="entry name" value="Cell wall binding repeat"/>
    <property type="match status" value="1"/>
</dbReference>
<dbReference type="Gene3D" id="2.10.270.10">
    <property type="entry name" value="Cholin Binding"/>
    <property type="match status" value="1"/>
</dbReference>
<evidence type="ECO:0000256" key="3">
    <source>
        <dbReference type="SAM" id="MobiDB-lite"/>
    </source>
</evidence>
<dbReference type="Pfam" id="PF09028">
    <property type="entry name" value="Mac-1"/>
    <property type="match status" value="1"/>
</dbReference>
<dbReference type="Gene3D" id="3.90.70.10">
    <property type="entry name" value="Cysteine proteinases"/>
    <property type="match status" value="1"/>
</dbReference>
<evidence type="ECO:0000313" key="6">
    <source>
        <dbReference type="EMBL" id="EHI54882.1"/>
    </source>
</evidence>
<evidence type="ECO:0000256" key="2">
    <source>
        <dbReference type="PROSITE-ProRule" id="PRU00591"/>
    </source>
</evidence>
<dbReference type="Proteomes" id="UP000003011">
    <property type="component" value="Unassembled WGS sequence"/>
</dbReference>
<evidence type="ECO:0000256" key="4">
    <source>
        <dbReference type="SAM" id="SignalP"/>
    </source>
</evidence>
<feature type="compositionally biased region" description="Polar residues" evidence="3">
    <location>
        <begin position="276"/>
        <end position="287"/>
    </location>
</feature>
<accession>G5GK04</accession>
<feature type="compositionally biased region" description="Low complexity" evidence="3">
    <location>
        <begin position="288"/>
        <end position="301"/>
    </location>
</feature>
<feature type="region of interest" description="Disordered" evidence="3">
    <location>
        <begin position="153"/>
        <end position="397"/>
    </location>
</feature>
<feature type="compositionally biased region" description="Gly residues" evidence="3">
    <location>
        <begin position="175"/>
        <end position="211"/>
    </location>
</feature>
<comment type="caution">
    <text evidence="6">The sequence shown here is derived from an EMBL/GenBank/DDBJ whole genome shotgun (WGS) entry which is preliminary data.</text>
</comment>
<proteinExistence type="predicted"/>
<organism evidence="6 7">
    <name type="scientific">Johnsonella ignava ATCC 51276</name>
    <dbReference type="NCBI Taxonomy" id="679200"/>
    <lineage>
        <taxon>Bacteria</taxon>
        <taxon>Bacillati</taxon>
        <taxon>Bacillota</taxon>
        <taxon>Clostridia</taxon>
        <taxon>Lachnospirales</taxon>
        <taxon>Lachnospiraceae</taxon>
        <taxon>Johnsonella</taxon>
    </lineage>
</organism>
<evidence type="ECO:0000259" key="5">
    <source>
        <dbReference type="Pfam" id="PF09028"/>
    </source>
</evidence>
<keyword evidence="7" id="KW-1185">Reference proteome</keyword>
<dbReference type="EMBL" id="ACZL01000032">
    <property type="protein sequence ID" value="EHI54882.1"/>
    <property type="molecule type" value="Genomic_DNA"/>
</dbReference>
<feature type="compositionally biased region" description="Low complexity" evidence="3">
    <location>
        <begin position="251"/>
        <end position="267"/>
    </location>
</feature>
<dbReference type="STRING" id="679200.HMPREF9333_01894"/>
<sequence>MKGQYIMQKFNKKLKPIFLGLSISMLFSFNAHAGIDGWKFENNHWKYYKEAKSLKAWQHINNTWYFFNEDGSLKTGWYLDAGNNWYFLDSSKNVNQGALLTGWQWIDGYCYYFEGVDKARLGRMYANTAVDGYKLGTTGRWIDENRVEHYESGKGISTNTAGNNLKQKSLNTTGRSGGSGGGGSSRGGASGSGGSSRGGVSSKGGGSNGGDSGRRSEAVQAQASHDSILSQSDSSKKDGITGSSSQENEYGNLNNTDGNLNNTVGNTFDNKDKSEQNNIGTNNTAKENSTTSDNTDTQSSNKPQMEDNNNSNSQPKGNKNIVQPGNNKNEAAEPGRQGSENQKNGNKEKNSLQPATSSNAEKPQEQNNKNTDVQDNSNKTAEEQEQDKLNKAEKIKNSLTTAKNDNVVQYTNESGEIRTIIWAKGINAPTMGENGDFQKEVTNSGSDTYVDYKAPFVWGNSWFDVNKTKAGGNVDVDKNLCFGAVASNMLHWWFEQNSEYVDRYIAKNGDITRANRQLSVLKSSFKSQQSSGIFELFKVLFGHNDKGFYSDLLMDLFINGYTPKAGGGTNPEREDLTPDNRGGFFYDVFKGGKLTERTYGGNYEALSDILKETLGNEGLIGLSHKAFTNSNHIVTLWGAEYDLNGKLKAVYISDSDDQNEGADENNLGMKRYEVRNVGGVAKVSTNQTNKASGSTIGYLHILYLGSTQWESYFKN</sequence>
<dbReference type="HOGENOM" id="CLU_347081_0_0_9"/>
<evidence type="ECO:0000256" key="1">
    <source>
        <dbReference type="ARBA" id="ARBA00022737"/>
    </source>
</evidence>